<dbReference type="EMBL" id="CYPW01000027">
    <property type="protein sequence ID" value="CUH53169.1"/>
    <property type="molecule type" value="Genomic_DNA"/>
</dbReference>
<dbReference type="Gene3D" id="3.40.50.2300">
    <property type="match status" value="1"/>
</dbReference>
<dbReference type="OrthoDB" id="9800897at2"/>
<dbReference type="InterPro" id="IPR001789">
    <property type="entry name" value="Sig_transdc_resp-reg_receiver"/>
</dbReference>
<gene>
    <name evidence="4" type="primary">mtrA</name>
    <name evidence="4" type="ORF">SHM7688_02621</name>
</gene>
<dbReference type="PANTHER" id="PTHR44591:SF3">
    <property type="entry name" value="RESPONSE REGULATORY DOMAIN-CONTAINING PROTEIN"/>
    <property type="match status" value="1"/>
</dbReference>
<dbReference type="PROSITE" id="PS50110">
    <property type="entry name" value="RESPONSE_REGULATORY"/>
    <property type="match status" value="1"/>
</dbReference>
<feature type="modified residue" description="4-aspartylphosphate" evidence="2">
    <location>
        <position position="56"/>
    </location>
</feature>
<protein>
    <submittedName>
        <fullName evidence="4">DNA-binding response regulator MtrA</fullName>
    </submittedName>
</protein>
<evidence type="ECO:0000256" key="2">
    <source>
        <dbReference type="PROSITE-ProRule" id="PRU00169"/>
    </source>
</evidence>
<dbReference type="SMART" id="SM00448">
    <property type="entry name" value="REC"/>
    <property type="match status" value="1"/>
</dbReference>
<proteinExistence type="predicted"/>
<keyword evidence="1 2" id="KW-0597">Phosphoprotein</keyword>
<dbReference type="GO" id="GO:0003677">
    <property type="term" value="F:DNA binding"/>
    <property type="evidence" value="ECO:0007669"/>
    <property type="project" value="UniProtKB-KW"/>
</dbReference>
<keyword evidence="5" id="KW-1185">Reference proteome</keyword>
<dbReference type="InterPro" id="IPR011006">
    <property type="entry name" value="CheY-like_superfamily"/>
</dbReference>
<evidence type="ECO:0000313" key="5">
    <source>
        <dbReference type="Proteomes" id="UP000054823"/>
    </source>
</evidence>
<evidence type="ECO:0000313" key="4">
    <source>
        <dbReference type="EMBL" id="CUH53169.1"/>
    </source>
</evidence>
<name>A0A0P1ESM3_9RHOB</name>
<organism evidence="4 5">
    <name type="scientific">Shimia marina</name>
    <dbReference type="NCBI Taxonomy" id="321267"/>
    <lineage>
        <taxon>Bacteria</taxon>
        <taxon>Pseudomonadati</taxon>
        <taxon>Pseudomonadota</taxon>
        <taxon>Alphaproteobacteria</taxon>
        <taxon>Rhodobacterales</taxon>
        <taxon>Roseobacteraceae</taxon>
    </lineage>
</organism>
<dbReference type="InterPro" id="IPR050595">
    <property type="entry name" value="Bact_response_regulator"/>
</dbReference>
<dbReference type="SUPFAM" id="SSF52172">
    <property type="entry name" value="CheY-like"/>
    <property type="match status" value="1"/>
</dbReference>
<dbReference type="GO" id="GO:0000160">
    <property type="term" value="P:phosphorelay signal transduction system"/>
    <property type="evidence" value="ECO:0007669"/>
    <property type="project" value="InterPro"/>
</dbReference>
<dbReference type="Proteomes" id="UP000054823">
    <property type="component" value="Unassembled WGS sequence"/>
</dbReference>
<reference evidence="4 5" key="1">
    <citation type="submission" date="2015-09" db="EMBL/GenBank/DDBJ databases">
        <authorList>
            <consortium name="Swine Surveillance"/>
        </authorList>
    </citation>
    <scope>NUCLEOTIDE SEQUENCE [LARGE SCALE GENOMIC DNA]</scope>
    <source>
        <strain evidence="4 5">CECT 7688</strain>
    </source>
</reference>
<dbReference type="RefSeq" id="WP_058240355.1">
    <property type="nucleotide sequence ID" value="NZ_CYPW01000027.1"/>
</dbReference>
<dbReference type="PANTHER" id="PTHR44591">
    <property type="entry name" value="STRESS RESPONSE REGULATOR PROTEIN 1"/>
    <property type="match status" value="1"/>
</dbReference>
<accession>A0A0P1ESM3</accession>
<feature type="domain" description="Response regulatory" evidence="3">
    <location>
        <begin position="6"/>
        <end position="123"/>
    </location>
</feature>
<dbReference type="Pfam" id="PF00072">
    <property type="entry name" value="Response_reg"/>
    <property type="match status" value="1"/>
</dbReference>
<evidence type="ECO:0000256" key="1">
    <source>
        <dbReference type="ARBA" id="ARBA00022553"/>
    </source>
</evidence>
<keyword evidence="4" id="KW-0238">DNA-binding</keyword>
<dbReference type="STRING" id="321267.SHM7688_02621"/>
<dbReference type="AlphaFoldDB" id="A0A0P1ESM3"/>
<sequence length="129" mass="13878">MGDIRRILHVEDDPDIREIALLALSDLGGFDVLQCASGAEAVAHAEGFAPELLLLDVMMPGMSGFETLAALRKIAGLVQTPAIFMTSKDVSSQQHFEIHSTAIGAIQKPFDPVRLPDQLRQIVSDAQGI</sequence>
<evidence type="ECO:0000259" key="3">
    <source>
        <dbReference type="PROSITE" id="PS50110"/>
    </source>
</evidence>